<dbReference type="PRINTS" id="PR00598">
    <property type="entry name" value="HTHMARR"/>
</dbReference>
<dbReference type="Pfam" id="PF12802">
    <property type="entry name" value="MarR_2"/>
    <property type="match status" value="1"/>
</dbReference>
<dbReference type="PROSITE" id="PS01117">
    <property type="entry name" value="HTH_MARR_1"/>
    <property type="match status" value="1"/>
</dbReference>
<protein>
    <submittedName>
        <fullName evidence="5">Transcriptional regulator, MarR family</fullName>
    </submittedName>
</protein>
<organism evidence="5 6">
    <name type="scientific">Pontibaca methylaminivorans</name>
    <dbReference type="NCBI Taxonomy" id="515897"/>
    <lineage>
        <taxon>Bacteria</taxon>
        <taxon>Pseudomonadati</taxon>
        <taxon>Pseudomonadota</taxon>
        <taxon>Alphaproteobacteria</taxon>
        <taxon>Rhodobacterales</taxon>
        <taxon>Roseobacteraceae</taxon>
        <taxon>Pontibaca</taxon>
    </lineage>
</organism>
<dbReference type="SMART" id="SM00347">
    <property type="entry name" value="HTH_MARR"/>
    <property type="match status" value="1"/>
</dbReference>
<dbReference type="PANTHER" id="PTHR33164">
    <property type="entry name" value="TRANSCRIPTIONAL REGULATOR, MARR FAMILY"/>
    <property type="match status" value="1"/>
</dbReference>
<dbReference type="GO" id="GO:0003677">
    <property type="term" value="F:DNA binding"/>
    <property type="evidence" value="ECO:0007669"/>
    <property type="project" value="UniProtKB-KW"/>
</dbReference>
<evidence type="ECO:0000313" key="5">
    <source>
        <dbReference type="EMBL" id="SIT84715.1"/>
    </source>
</evidence>
<dbReference type="AlphaFoldDB" id="A0A1R3X2I3"/>
<proteinExistence type="predicted"/>
<keyword evidence="3" id="KW-0804">Transcription</keyword>
<feature type="domain" description="HTH marR-type" evidence="4">
    <location>
        <begin position="9"/>
        <end position="143"/>
    </location>
</feature>
<keyword evidence="1" id="KW-0805">Transcription regulation</keyword>
<dbReference type="Proteomes" id="UP000192455">
    <property type="component" value="Unassembled WGS sequence"/>
</dbReference>
<evidence type="ECO:0000259" key="4">
    <source>
        <dbReference type="PROSITE" id="PS50995"/>
    </source>
</evidence>
<gene>
    <name evidence="5" type="ORF">SAMN05421849_2170</name>
</gene>
<dbReference type="InterPro" id="IPR039422">
    <property type="entry name" value="MarR/SlyA-like"/>
</dbReference>
<keyword evidence="2" id="KW-0238">DNA-binding</keyword>
<dbReference type="PROSITE" id="PS50995">
    <property type="entry name" value="HTH_MARR_2"/>
    <property type="match status" value="1"/>
</dbReference>
<dbReference type="InterPro" id="IPR036388">
    <property type="entry name" value="WH-like_DNA-bd_sf"/>
</dbReference>
<dbReference type="SUPFAM" id="SSF46785">
    <property type="entry name" value="Winged helix' DNA-binding domain"/>
    <property type="match status" value="1"/>
</dbReference>
<dbReference type="InterPro" id="IPR023187">
    <property type="entry name" value="Tscrpt_reg_MarR-type_CS"/>
</dbReference>
<evidence type="ECO:0000256" key="2">
    <source>
        <dbReference type="ARBA" id="ARBA00023125"/>
    </source>
</evidence>
<keyword evidence="6" id="KW-1185">Reference proteome</keyword>
<accession>A0A1R3X2I3</accession>
<evidence type="ECO:0000256" key="3">
    <source>
        <dbReference type="ARBA" id="ARBA00023163"/>
    </source>
</evidence>
<dbReference type="STRING" id="515897.SAMN05421849_2170"/>
<dbReference type="PANTHER" id="PTHR33164:SF89">
    <property type="entry name" value="MARR FAMILY REGULATORY PROTEIN"/>
    <property type="match status" value="1"/>
</dbReference>
<evidence type="ECO:0000313" key="6">
    <source>
        <dbReference type="Proteomes" id="UP000192455"/>
    </source>
</evidence>
<dbReference type="EMBL" id="FTPS01000001">
    <property type="protein sequence ID" value="SIT84715.1"/>
    <property type="molecule type" value="Genomic_DNA"/>
</dbReference>
<dbReference type="OrthoDB" id="8447118at2"/>
<dbReference type="InterPro" id="IPR036390">
    <property type="entry name" value="WH_DNA-bd_sf"/>
</dbReference>
<dbReference type="GO" id="GO:0006950">
    <property type="term" value="P:response to stress"/>
    <property type="evidence" value="ECO:0007669"/>
    <property type="project" value="TreeGrafter"/>
</dbReference>
<name>A0A1R3X2I3_9RHOB</name>
<dbReference type="Gene3D" id="1.10.10.10">
    <property type="entry name" value="Winged helix-like DNA-binding domain superfamily/Winged helix DNA-binding domain"/>
    <property type="match status" value="1"/>
</dbReference>
<dbReference type="GO" id="GO:0003700">
    <property type="term" value="F:DNA-binding transcription factor activity"/>
    <property type="evidence" value="ECO:0007669"/>
    <property type="project" value="InterPro"/>
</dbReference>
<sequence length="170" mass="18631">MATSSRNRTDESLVALRRILRATELYERKLAQAAGLSPAQLRVLQLVAANPRAGATPKMLSTRMGVTQATISALVDRLERNGFVTRVPSRTDRRQVDVTITDAGLAAVESAPDALQLQYVRAFEQLADWEQAQLVASLERVAALLNAEDIDASPVLAVRDIRNDRSPRRG</sequence>
<dbReference type="InterPro" id="IPR000835">
    <property type="entry name" value="HTH_MarR-typ"/>
</dbReference>
<evidence type="ECO:0000256" key="1">
    <source>
        <dbReference type="ARBA" id="ARBA00023015"/>
    </source>
</evidence>
<reference evidence="5 6" key="1">
    <citation type="submission" date="2017-01" db="EMBL/GenBank/DDBJ databases">
        <authorList>
            <person name="Mah S.A."/>
            <person name="Swanson W.J."/>
            <person name="Moy G.W."/>
            <person name="Vacquier V.D."/>
        </authorList>
    </citation>
    <scope>NUCLEOTIDE SEQUENCE [LARGE SCALE GENOMIC DNA]</scope>
    <source>
        <strain evidence="5 6">DSM 21219</strain>
    </source>
</reference>
<dbReference type="RefSeq" id="WP_076649855.1">
    <property type="nucleotide sequence ID" value="NZ_FTPS01000001.1"/>
</dbReference>